<proteinExistence type="predicted"/>
<feature type="non-terminal residue" evidence="1">
    <location>
        <position position="220"/>
    </location>
</feature>
<organism evidence="1">
    <name type="scientific">marine sediment metagenome</name>
    <dbReference type="NCBI Taxonomy" id="412755"/>
    <lineage>
        <taxon>unclassified sequences</taxon>
        <taxon>metagenomes</taxon>
        <taxon>ecological metagenomes</taxon>
    </lineage>
</organism>
<accession>X1U0T3</accession>
<gene>
    <name evidence="1" type="ORF">S12H4_17564</name>
</gene>
<reference evidence="1" key="1">
    <citation type="journal article" date="2014" name="Front. Microbiol.">
        <title>High frequency of phylogenetically diverse reductive dehalogenase-homologous genes in deep subseafloor sedimentary metagenomes.</title>
        <authorList>
            <person name="Kawai M."/>
            <person name="Futagami T."/>
            <person name="Toyoda A."/>
            <person name="Takaki Y."/>
            <person name="Nishi S."/>
            <person name="Hori S."/>
            <person name="Arai W."/>
            <person name="Tsubouchi T."/>
            <person name="Morono Y."/>
            <person name="Uchiyama I."/>
            <person name="Ito T."/>
            <person name="Fujiyama A."/>
            <person name="Inagaki F."/>
            <person name="Takami H."/>
        </authorList>
    </citation>
    <scope>NUCLEOTIDE SEQUENCE</scope>
    <source>
        <strain evidence="1">Expedition CK06-06</strain>
    </source>
</reference>
<sequence length="220" mass="23705">MVDVWKELGKAIGAIAKPWLDLPGDIWRILGLSAPELAENVIKAAKDVADQVEPIIAPHLITIMDEATSALLPGSPKKEVKEASEKLTKALMKALEDSVPKKGESPPSLEVLLAAVAGIIATNTGLYIATSGVTMGLDLVHPAKELGFREAGADLVASFQLPGMIGPTLQAPIWSGVIAPLRMRMNQRFPYLVPGIDVLPYLRARDILTDEDYKTNMKYS</sequence>
<comment type="caution">
    <text evidence="1">The sequence shown here is derived from an EMBL/GenBank/DDBJ whole genome shotgun (WGS) entry which is preliminary data.</text>
</comment>
<protein>
    <submittedName>
        <fullName evidence="1">Uncharacterized protein</fullName>
    </submittedName>
</protein>
<name>X1U0T3_9ZZZZ</name>
<evidence type="ECO:0000313" key="1">
    <source>
        <dbReference type="EMBL" id="GAI85919.1"/>
    </source>
</evidence>
<dbReference type="EMBL" id="BARW01008600">
    <property type="protein sequence ID" value="GAI85919.1"/>
    <property type="molecule type" value="Genomic_DNA"/>
</dbReference>
<dbReference type="AlphaFoldDB" id="X1U0T3"/>